<evidence type="ECO:0000256" key="1">
    <source>
        <dbReference type="ARBA" id="ARBA00004120"/>
    </source>
</evidence>
<feature type="compositionally biased region" description="Basic and acidic residues" evidence="11">
    <location>
        <begin position="634"/>
        <end position="644"/>
    </location>
</feature>
<dbReference type="EMBL" id="WBMX01002636">
    <property type="protein sequence ID" value="NXC17597.1"/>
    <property type="molecule type" value="Genomic_DNA"/>
</dbReference>
<evidence type="ECO:0000256" key="7">
    <source>
        <dbReference type="ARBA" id="ARBA00023136"/>
    </source>
</evidence>
<evidence type="ECO:0000256" key="4">
    <source>
        <dbReference type="ARBA" id="ARBA00022490"/>
    </source>
</evidence>
<protein>
    <submittedName>
        <fullName evidence="12">EVC protein</fullName>
    </submittedName>
</protein>
<keyword evidence="6" id="KW-1133">Transmembrane helix</keyword>
<keyword evidence="3" id="KW-1003">Cell membrane</keyword>
<dbReference type="Proteomes" id="UP000621168">
    <property type="component" value="Unassembled WGS sequence"/>
</dbReference>
<keyword evidence="7" id="KW-0472">Membrane</keyword>
<evidence type="ECO:0000256" key="9">
    <source>
        <dbReference type="ARBA" id="ARBA00023273"/>
    </source>
</evidence>
<evidence type="ECO:0000256" key="2">
    <source>
        <dbReference type="ARBA" id="ARBA00004162"/>
    </source>
</evidence>
<gene>
    <name evidence="12" type="primary">Evc</name>
    <name evidence="12" type="ORF">CORCRI_R06078</name>
</gene>
<organism evidence="12 13">
    <name type="scientific">Corythaeola cristata</name>
    <name type="common">Great blue turaco</name>
    <dbReference type="NCBI Taxonomy" id="103954"/>
    <lineage>
        <taxon>Eukaryota</taxon>
        <taxon>Metazoa</taxon>
        <taxon>Chordata</taxon>
        <taxon>Craniata</taxon>
        <taxon>Vertebrata</taxon>
        <taxon>Euteleostomi</taxon>
        <taxon>Archelosauria</taxon>
        <taxon>Archosauria</taxon>
        <taxon>Dinosauria</taxon>
        <taxon>Saurischia</taxon>
        <taxon>Theropoda</taxon>
        <taxon>Coelurosauria</taxon>
        <taxon>Aves</taxon>
        <taxon>Neognathae</taxon>
        <taxon>Neoaves</taxon>
        <taxon>Otidimorphae</taxon>
        <taxon>Musophagiformes</taxon>
        <taxon>Musophagidae</taxon>
        <taxon>Corythaeola</taxon>
    </lineage>
</organism>
<keyword evidence="10" id="KW-0175">Coiled coil</keyword>
<evidence type="ECO:0000313" key="13">
    <source>
        <dbReference type="Proteomes" id="UP000621168"/>
    </source>
</evidence>
<feature type="coiled-coil region" evidence="10">
    <location>
        <begin position="565"/>
        <end position="592"/>
    </location>
</feature>
<dbReference type="GO" id="GO:0098797">
    <property type="term" value="C:plasma membrane protein complex"/>
    <property type="evidence" value="ECO:0007669"/>
    <property type="project" value="TreeGrafter"/>
</dbReference>
<keyword evidence="13" id="KW-1185">Reference proteome</keyword>
<feature type="compositionally biased region" description="Basic residues" evidence="11">
    <location>
        <begin position="672"/>
        <end position="682"/>
    </location>
</feature>
<evidence type="ECO:0000256" key="10">
    <source>
        <dbReference type="SAM" id="Coils"/>
    </source>
</evidence>
<reference evidence="12" key="1">
    <citation type="submission" date="2019-09" db="EMBL/GenBank/DDBJ databases">
        <title>Bird 10,000 Genomes (B10K) Project - Family phase.</title>
        <authorList>
            <person name="Zhang G."/>
        </authorList>
    </citation>
    <scope>NUCLEOTIDE SEQUENCE</scope>
    <source>
        <strain evidence="12">B10K-CU-031-40</strain>
    </source>
</reference>
<dbReference type="GO" id="GO:0060170">
    <property type="term" value="C:ciliary membrane"/>
    <property type="evidence" value="ECO:0007669"/>
    <property type="project" value="TreeGrafter"/>
</dbReference>
<sequence>DFEALQKQLDSRLQSTEMSGAHNSEYQTLEDLERKEREYSEHIIDNKILLPTLILGCFSNNAMKAARPWTVMLIFSIFTELQLKESQQYQNQDIQERLFSWELMVKTIDSLKSYIPEECKCRLNIVSNILDHLTVKNNLSVRQKEELLTDLHKAFWEQLAHFSNECIQQSKDLILKRLECLAKKREELKHTQKAEQGSLLGKTFHIEDVQYFLKAYHELLEKHRQAQWELEEEDDYKSTEAVADLYKELYSKASHALVELVTELFLQTLPVVTGLSVGECELLKEEWQENLVPQLEKWETCRQRRWKLFEEQLLQEKKLWIKEYALSAVMQNHLSEKQEKIIQGVVSRLGCLSDESVNSILQKHRLLLCSVLTRLTLRRVGMATLARMRLSRKKSLLQELREQHTLQKGSSPCQDEDQWQLQKAVESHILEEEKKLEEEMQQTHLEFHQQLVTEIQEAVQFLQQHMEQVIGRTLLQHARREAGKKSSDDGQDFKFVILSRRFYKSLISAERSERNRLGKKQENELASIEKQTKGLQNISSTVHQRMVLQQKKVLAQFELQQQIRLESLKQKLLGLHHLEAELENQLREAEQDFVSELAVLARVPVAVKKKPSKRSKPAGEKTNSKRKSFLSPESADKDESHENIQEPPGLTSGLCRETLQSPQDGETEPKKNSKMLKKRGNR</sequence>
<dbReference type="PANTHER" id="PTHR16795:SF13">
    <property type="entry name" value="EVC COMPLEX MEMBER EVC"/>
    <property type="match status" value="1"/>
</dbReference>
<evidence type="ECO:0000256" key="5">
    <source>
        <dbReference type="ARBA" id="ARBA00022692"/>
    </source>
</evidence>
<evidence type="ECO:0000256" key="3">
    <source>
        <dbReference type="ARBA" id="ARBA00022475"/>
    </source>
</evidence>
<evidence type="ECO:0000313" key="12">
    <source>
        <dbReference type="EMBL" id="NXC17597.1"/>
    </source>
</evidence>
<feature type="compositionally biased region" description="Basic residues" evidence="11">
    <location>
        <begin position="607"/>
        <end position="616"/>
    </location>
</feature>
<keyword evidence="5" id="KW-0812">Transmembrane</keyword>
<proteinExistence type="predicted"/>
<comment type="caution">
    <text evidence="12">The sequence shown here is derived from an EMBL/GenBank/DDBJ whole genome shotgun (WGS) entry which is preliminary data.</text>
</comment>
<keyword evidence="9" id="KW-0966">Cell projection</keyword>
<dbReference type="PANTHER" id="PTHR16795">
    <property type="entry name" value="LIMBIN/ELLIS-VAN CREVELD PROTEIN"/>
    <property type="match status" value="1"/>
</dbReference>
<dbReference type="OrthoDB" id="8910527at2759"/>
<comment type="subcellular location">
    <subcellularLocation>
        <location evidence="2">Cell membrane</location>
        <topology evidence="2">Single-pass membrane protein</topology>
    </subcellularLocation>
    <subcellularLocation>
        <location evidence="1">Cytoplasm</location>
        <location evidence="1">Cytoskeleton</location>
        <location evidence="1">Cilium basal body</location>
    </subcellularLocation>
</comment>
<dbReference type="InterPro" id="IPR026501">
    <property type="entry name" value="Limbin/EVC"/>
</dbReference>
<feature type="non-terminal residue" evidence="12">
    <location>
        <position position="682"/>
    </location>
</feature>
<dbReference type="AlphaFoldDB" id="A0A851LPE1"/>
<feature type="region of interest" description="Disordered" evidence="11">
    <location>
        <begin position="607"/>
        <end position="682"/>
    </location>
</feature>
<evidence type="ECO:0000256" key="8">
    <source>
        <dbReference type="ARBA" id="ARBA00023212"/>
    </source>
</evidence>
<evidence type="ECO:0000256" key="11">
    <source>
        <dbReference type="SAM" id="MobiDB-lite"/>
    </source>
</evidence>
<keyword evidence="4" id="KW-0963">Cytoplasm</keyword>
<dbReference type="GO" id="GO:0007224">
    <property type="term" value="P:smoothened signaling pathway"/>
    <property type="evidence" value="ECO:0007669"/>
    <property type="project" value="InterPro"/>
</dbReference>
<keyword evidence="8" id="KW-0206">Cytoskeleton</keyword>
<name>A0A851LPE1_CORCR</name>
<accession>A0A851LPE1</accession>
<feature type="non-terminal residue" evidence="12">
    <location>
        <position position="1"/>
    </location>
</feature>
<evidence type="ECO:0000256" key="6">
    <source>
        <dbReference type="ARBA" id="ARBA00022989"/>
    </source>
</evidence>